<dbReference type="PANTHER" id="PTHR47679">
    <property type="entry name" value="PROTEIN TORNADO 1"/>
    <property type="match status" value="1"/>
</dbReference>
<reference evidence="1 2" key="1">
    <citation type="journal article" date="2020" name="Cell">
        <title>Large-Scale Comparative Analyses of Tick Genomes Elucidate Their Genetic Diversity and Vector Capacities.</title>
        <authorList>
            <consortium name="Tick Genome and Microbiome Consortium (TIGMIC)"/>
            <person name="Jia N."/>
            <person name="Wang J."/>
            <person name="Shi W."/>
            <person name="Du L."/>
            <person name="Sun Y."/>
            <person name="Zhan W."/>
            <person name="Jiang J.F."/>
            <person name="Wang Q."/>
            <person name="Zhang B."/>
            <person name="Ji P."/>
            <person name="Bell-Sakyi L."/>
            <person name="Cui X.M."/>
            <person name="Yuan T.T."/>
            <person name="Jiang B.G."/>
            <person name="Yang W.F."/>
            <person name="Lam T.T."/>
            <person name="Chang Q.C."/>
            <person name="Ding S.J."/>
            <person name="Wang X.J."/>
            <person name="Zhu J.G."/>
            <person name="Ruan X.D."/>
            <person name="Zhao L."/>
            <person name="Wei J.T."/>
            <person name="Ye R.Z."/>
            <person name="Que T.C."/>
            <person name="Du C.H."/>
            <person name="Zhou Y.H."/>
            <person name="Cheng J.X."/>
            <person name="Dai P.F."/>
            <person name="Guo W.B."/>
            <person name="Han X.H."/>
            <person name="Huang E.J."/>
            <person name="Li L.F."/>
            <person name="Wei W."/>
            <person name="Gao Y.C."/>
            <person name="Liu J.Z."/>
            <person name="Shao H.Z."/>
            <person name="Wang X."/>
            <person name="Wang C.C."/>
            <person name="Yang T.C."/>
            <person name="Huo Q.B."/>
            <person name="Li W."/>
            <person name="Chen H.Y."/>
            <person name="Chen S.E."/>
            <person name="Zhou L.G."/>
            <person name="Ni X.B."/>
            <person name="Tian J.H."/>
            <person name="Sheng Y."/>
            <person name="Liu T."/>
            <person name="Pan Y.S."/>
            <person name="Xia L.Y."/>
            <person name="Li J."/>
            <person name="Zhao F."/>
            <person name="Cao W.C."/>
        </authorList>
    </citation>
    <scope>NUCLEOTIDE SEQUENCE [LARGE SCALE GENOMIC DNA]</scope>
    <source>
        <strain evidence="1">HaeL-2018</strain>
    </source>
</reference>
<name>A0A9J6FMX2_HAELO</name>
<sequence>MTAWLPRKHRCVEALYFVRGFLDPDRFAAPGPFPGLPPTGVRKITISDCHGLRNLDPDWPVILDAMGPVELQSLTCRALRVSDMFASKLAQLLSENAASITQVVFSQGAMGSRAADIFFKGISDCEVLRELRFDAKWMENCLTQRDVMALKEHRADQYMRLASLDLGHGKAGLPGVGDLLRKSTSLRKLDFCPITCEDITDCLEALESNSVLRELIISGYRLARRPSGHDMGQSLRSMLMKNQGLHSLTIVFFAVDYEAAALISEGLQQNSTLKSLCMSSTTLLFSAELVLYSALKTNTVVRLQLDGYGCSGPERCALNAEVKRNKWYSRVQLQWYTIHVGGLSESLLEQSLCPVDLHLDPNRFTDGSFADLCSAISSSPHLRELAVTVTCDLPTKVTSILKMLSEAQSLRCVSLHAFGPSILKSPIAASQGLRFSDSVEELLIRFQGMDGPLAELVALALETNKSLSKVTLVSEYGLLTERVAAIMQALPKNRFITDFSFTHPHWIVPIVRSSRAVQRNATHLQCAERFVLQQDLGKECGEAFELYEGEAPFLRRLMSTCGMTRAQAEKAVRSARQLISVNYLFVTQVVSQKLECFAADSTQIDKLNDDCWKAITRYLTVSDVLDD</sequence>
<dbReference type="InterPro" id="IPR032675">
    <property type="entry name" value="LRR_dom_sf"/>
</dbReference>
<dbReference type="AlphaFoldDB" id="A0A9J6FMX2"/>
<comment type="caution">
    <text evidence="1">The sequence shown here is derived from an EMBL/GenBank/DDBJ whole genome shotgun (WGS) entry which is preliminary data.</text>
</comment>
<evidence type="ECO:0000313" key="1">
    <source>
        <dbReference type="EMBL" id="KAH9363356.1"/>
    </source>
</evidence>
<dbReference type="Proteomes" id="UP000821853">
    <property type="component" value="Chromosome 10"/>
</dbReference>
<gene>
    <name evidence="1" type="ORF">HPB48_006462</name>
</gene>
<accession>A0A9J6FMX2</accession>
<proteinExistence type="predicted"/>
<dbReference type="EMBL" id="JABSTR010000002">
    <property type="protein sequence ID" value="KAH9363356.1"/>
    <property type="molecule type" value="Genomic_DNA"/>
</dbReference>
<dbReference type="SUPFAM" id="SSF52047">
    <property type="entry name" value="RNI-like"/>
    <property type="match status" value="2"/>
</dbReference>
<dbReference type="PANTHER" id="PTHR47679:SF2">
    <property type="entry name" value="C-TERMINAL OF ROC (COR) DOMAIN-CONTAINING PROTEIN"/>
    <property type="match status" value="1"/>
</dbReference>
<dbReference type="VEuPathDB" id="VectorBase:HLOH_047374"/>
<dbReference type="Gene3D" id="3.80.10.10">
    <property type="entry name" value="Ribonuclease Inhibitor"/>
    <property type="match status" value="3"/>
</dbReference>
<dbReference type="OrthoDB" id="341587at2759"/>
<keyword evidence="2" id="KW-1185">Reference proteome</keyword>
<protein>
    <submittedName>
        <fullName evidence="1">Uncharacterized protein</fullName>
    </submittedName>
</protein>
<organism evidence="1 2">
    <name type="scientific">Haemaphysalis longicornis</name>
    <name type="common">Bush tick</name>
    <dbReference type="NCBI Taxonomy" id="44386"/>
    <lineage>
        <taxon>Eukaryota</taxon>
        <taxon>Metazoa</taxon>
        <taxon>Ecdysozoa</taxon>
        <taxon>Arthropoda</taxon>
        <taxon>Chelicerata</taxon>
        <taxon>Arachnida</taxon>
        <taxon>Acari</taxon>
        <taxon>Parasitiformes</taxon>
        <taxon>Ixodida</taxon>
        <taxon>Ixodoidea</taxon>
        <taxon>Ixodidae</taxon>
        <taxon>Haemaphysalinae</taxon>
        <taxon>Haemaphysalis</taxon>
    </lineage>
</organism>
<evidence type="ECO:0000313" key="2">
    <source>
        <dbReference type="Proteomes" id="UP000821853"/>
    </source>
</evidence>